<evidence type="ECO:0000256" key="5">
    <source>
        <dbReference type="ARBA" id="ARBA00023065"/>
    </source>
</evidence>
<reference evidence="10" key="3">
    <citation type="submission" date="2025-09" db="UniProtKB">
        <authorList>
            <consortium name="Ensembl"/>
        </authorList>
    </citation>
    <scope>IDENTIFICATION</scope>
</reference>
<evidence type="ECO:0000256" key="2">
    <source>
        <dbReference type="ARBA" id="ARBA00022448"/>
    </source>
</evidence>
<evidence type="ECO:0000256" key="4">
    <source>
        <dbReference type="ARBA" id="ARBA00022989"/>
    </source>
</evidence>
<dbReference type="GO" id="GO:0008076">
    <property type="term" value="C:voltage-gated potassium channel complex"/>
    <property type="evidence" value="ECO:0007669"/>
    <property type="project" value="TreeGrafter"/>
</dbReference>
<dbReference type="PANTHER" id="PTHR10258:SF4">
    <property type="entry name" value="CALCIUM-ACTIVATED POTASSIUM CHANNEL SUBUNIT BETA-3"/>
    <property type="match status" value="1"/>
</dbReference>
<dbReference type="GO" id="GO:0015459">
    <property type="term" value="F:potassium channel regulator activity"/>
    <property type="evidence" value="ECO:0007669"/>
    <property type="project" value="TreeGrafter"/>
</dbReference>
<dbReference type="PANTHER" id="PTHR10258">
    <property type="entry name" value="CALCIUM-ACTIVATED POTASSIUM CHANNEL SUBUNIT BETA"/>
    <property type="match status" value="1"/>
</dbReference>
<keyword evidence="4 9" id="KW-1133">Transmembrane helix</keyword>
<evidence type="ECO:0000256" key="9">
    <source>
        <dbReference type="SAM" id="Phobius"/>
    </source>
</evidence>
<evidence type="ECO:0000256" key="7">
    <source>
        <dbReference type="ARBA" id="ARBA00023180"/>
    </source>
</evidence>
<dbReference type="InterPro" id="IPR003930">
    <property type="entry name" value="K_chnl_Ca-activ_BK_bsu"/>
</dbReference>
<dbReference type="GO" id="GO:0005513">
    <property type="term" value="P:detection of calcium ion"/>
    <property type="evidence" value="ECO:0007669"/>
    <property type="project" value="TreeGrafter"/>
</dbReference>
<evidence type="ECO:0000256" key="8">
    <source>
        <dbReference type="ARBA" id="ARBA00023303"/>
    </source>
</evidence>
<dbReference type="Ensembl" id="ENSPNAT00000079439.1">
    <property type="protein sequence ID" value="ENSPNAP00000055220.1"/>
    <property type="gene ID" value="ENSPNAG00000030301.1"/>
</dbReference>
<accession>A0AAR2JT81</accession>
<name>A0AAR2JT81_PYGNA</name>
<keyword evidence="8" id="KW-0407">Ion channel</keyword>
<keyword evidence="7" id="KW-0325">Glycoprotein</keyword>
<evidence type="ECO:0000313" key="10">
    <source>
        <dbReference type="Ensembl" id="ENSPNAP00000055220.1"/>
    </source>
</evidence>
<dbReference type="Proteomes" id="UP001501920">
    <property type="component" value="Chromosome 2"/>
</dbReference>
<feature type="transmembrane region" description="Helical" evidence="9">
    <location>
        <begin position="28"/>
        <end position="50"/>
    </location>
</feature>
<dbReference type="AlphaFoldDB" id="A0AAR2JT81"/>
<keyword evidence="11" id="KW-1185">Reference proteome</keyword>
<reference evidence="10 11" key="1">
    <citation type="submission" date="2020-10" db="EMBL/GenBank/DDBJ databases">
        <title>Pygocentrus nattereri (red-bellied piranha) genome, fPygNat1, primary haplotype.</title>
        <authorList>
            <person name="Myers G."/>
            <person name="Meyer A."/>
            <person name="Karagic N."/>
            <person name="Pippel M."/>
            <person name="Winkler S."/>
            <person name="Tracey A."/>
            <person name="Wood J."/>
            <person name="Formenti G."/>
            <person name="Howe K."/>
            <person name="Fedrigo O."/>
            <person name="Jarvis E.D."/>
        </authorList>
    </citation>
    <scope>NUCLEOTIDE SEQUENCE [LARGE SCALE GENOMIC DNA]</scope>
</reference>
<evidence type="ECO:0000256" key="6">
    <source>
        <dbReference type="ARBA" id="ARBA00023136"/>
    </source>
</evidence>
<keyword evidence="5" id="KW-0406">Ion transport</keyword>
<dbReference type="Pfam" id="PF03185">
    <property type="entry name" value="CaKB"/>
    <property type="match status" value="1"/>
</dbReference>
<reference evidence="10" key="2">
    <citation type="submission" date="2025-08" db="UniProtKB">
        <authorList>
            <consortium name="Ensembl"/>
        </authorList>
    </citation>
    <scope>IDENTIFICATION</scope>
</reference>
<proteinExistence type="predicted"/>
<comment type="subcellular location">
    <subcellularLocation>
        <location evidence="1">Membrane</location>
        <topology evidence="1">Multi-pass membrane protein</topology>
    </subcellularLocation>
</comment>
<protein>
    <submittedName>
        <fullName evidence="10">Potassium calcium-activated channel subfamily M regulatory beta subunit 3</fullName>
    </submittedName>
</protein>
<feature type="transmembrane region" description="Helical" evidence="9">
    <location>
        <begin position="170"/>
        <end position="193"/>
    </location>
</feature>
<dbReference type="GO" id="GO:0015269">
    <property type="term" value="F:calcium-activated potassium channel activity"/>
    <property type="evidence" value="ECO:0007669"/>
    <property type="project" value="InterPro"/>
</dbReference>
<evidence type="ECO:0000256" key="1">
    <source>
        <dbReference type="ARBA" id="ARBA00004141"/>
    </source>
</evidence>
<sequence length="222" mass="24877">VSNTYKKTIAGEKAKAQAPVSSVGEERALLLGFTMVAFSILMYFVVGIVIQPDQILIDQKATDCSVIQAELLNDSDDWRCLSSNPCLQVFVNITASGRRALLHFDEVSVNLSPECFYAPKSQQNKSERIEEAQTIRKYLLNRSGEAISCHPSMGRHSEEAIVKRRYTLRLALQCLLWPSLMLFGGGLLVGLTWKHTILPKVFARLPSHAYELSDIPFLIHRV</sequence>
<dbReference type="GeneTree" id="ENSGT00950000183039"/>
<keyword evidence="6 9" id="KW-0472">Membrane</keyword>
<keyword evidence="3 9" id="KW-0812">Transmembrane</keyword>
<organism evidence="10 11">
    <name type="scientific">Pygocentrus nattereri</name>
    <name type="common">Red-bellied piranha</name>
    <dbReference type="NCBI Taxonomy" id="42514"/>
    <lineage>
        <taxon>Eukaryota</taxon>
        <taxon>Metazoa</taxon>
        <taxon>Chordata</taxon>
        <taxon>Craniata</taxon>
        <taxon>Vertebrata</taxon>
        <taxon>Euteleostomi</taxon>
        <taxon>Actinopterygii</taxon>
        <taxon>Neopterygii</taxon>
        <taxon>Teleostei</taxon>
        <taxon>Ostariophysi</taxon>
        <taxon>Characiformes</taxon>
        <taxon>Characoidei</taxon>
        <taxon>Pygocentrus</taxon>
    </lineage>
</organism>
<evidence type="ECO:0000313" key="11">
    <source>
        <dbReference type="Proteomes" id="UP001501920"/>
    </source>
</evidence>
<evidence type="ECO:0000256" key="3">
    <source>
        <dbReference type="ARBA" id="ARBA00022692"/>
    </source>
</evidence>
<keyword evidence="2" id="KW-0813">Transport</keyword>